<sequence length="522" mass="56195">MASTPLLHAILHRMAQHPDAPALLFRQEQTSYGALHRLASAAADQLRAFGLPDRRPVGIVARKTPQAVALILGCLMVRQSFVLPSVELGETALRTLFNRADCARVLAPDTSVAGRVPGLETTVVWDGAPPPLSPTQPGTGLDGGLPEGPPPDECGFMLTTSGSTGLPKVVPLPASAVDAFTDWGCAQFGIEPGRTVLNYAPLNFDLCLLDIWATLKGGGCVALVEEDQATNPVHLLTLLESTPIHMIQAVPMLYRLLLDATRLDGRAFEAVRHVVFTGDSMPPSSLAALPRLFPKARFSNIYGCTETNDSFLHEVDLANGPPLGPLPIGAPLPGVRALIVGEDGAVIERAGVGELLVSTPFQTASYLDPAANEGKFSRRRCDGVEITYFHSGDLVRRHDDGSITLQGRKDFHVKVRGVRVNMQEVERVLQEHGGVQEAAVIAVPDDMAGHRLHAIVRRRPQAGVDSLELRRHCAGCLPRTAIPSGIEFVETVLPKTSTGKVDRRQLLQCHLKGDHDGVPRFY</sequence>
<name>A0A3S0HY72_9PROT</name>
<evidence type="ECO:0000259" key="2">
    <source>
        <dbReference type="Pfam" id="PF00501"/>
    </source>
</evidence>
<evidence type="ECO:0000259" key="3">
    <source>
        <dbReference type="Pfam" id="PF13193"/>
    </source>
</evidence>
<comment type="caution">
    <text evidence="4">The sequence shown here is derived from an EMBL/GenBank/DDBJ whole genome shotgun (WGS) entry which is preliminary data.</text>
</comment>
<proteinExistence type="predicted"/>
<dbReference type="SUPFAM" id="SSF56801">
    <property type="entry name" value="Acetyl-CoA synthetase-like"/>
    <property type="match status" value="1"/>
</dbReference>
<evidence type="ECO:0000313" key="5">
    <source>
        <dbReference type="Proteomes" id="UP000277007"/>
    </source>
</evidence>
<feature type="domain" description="AMP-binding enzyme C-terminal" evidence="3">
    <location>
        <begin position="424"/>
        <end position="500"/>
    </location>
</feature>
<evidence type="ECO:0000256" key="1">
    <source>
        <dbReference type="SAM" id="MobiDB-lite"/>
    </source>
</evidence>
<dbReference type="PANTHER" id="PTHR45398:SF1">
    <property type="entry name" value="ENZYME, PUTATIVE (JCVI)-RELATED"/>
    <property type="match status" value="1"/>
</dbReference>
<organism evidence="4 5">
    <name type="scientific">Azospirillum griseum</name>
    <dbReference type="NCBI Taxonomy" id="2496639"/>
    <lineage>
        <taxon>Bacteria</taxon>
        <taxon>Pseudomonadati</taxon>
        <taxon>Pseudomonadota</taxon>
        <taxon>Alphaproteobacteria</taxon>
        <taxon>Rhodospirillales</taxon>
        <taxon>Azospirillaceae</taxon>
        <taxon>Azospirillum</taxon>
    </lineage>
</organism>
<dbReference type="Pfam" id="PF13193">
    <property type="entry name" value="AMP-binding_C"/>
    <property type="match status" value="1"/>
</dbReference>
<gene>
    <name evidence="4" type="ORF">EJ903_10225</name>
</gene>
<dbReference type="Gene3D" id="3.40.50.12780">
    <property type="entry name" value="N-terminal domain of ligase-like"/>
    <property type="match status" value="1"/>
</dbReference>
<dbReference type="RefSeq" id="WP_126614747.1">
    <property type="nucleotide sequence ID" value="NZ_JBHUCY010000029.1"/>
</dbReference>
<evidence type="ECO:0000313" key="4">
    <source>
        <dbReference type="EMBL" id="RTR21099.1"/>
    </source>
</evidence>
<dbReference type="InterPro" id="IPR025110">
    <property type="entry name" value="AMP-bd_C"/>
</dbReference>
<feature type="region of interest" description="Disordered" evidence="1">
    <location>
        <begin position="126"/>
        <end position="150"/>
    </location>
</feature>
<dbReference type="PROSITE" id="PS00455">
    <property type="entry name" value="AMP_BINDING"/>
    <property type="match status" value="1"/>
</dbReference>
<protein>
    <submittedName>
        <fullName evidence="4">Carbohydrate-binding protein</fullName>
    </submittedName>
</protein>
<dbReference type="AlphaFoldDB" id="A0A3S0HY72"/>
<dbReference type="Pfam" id="PF00501">
    <property type="entry name" value="AMP-binding"/>
    <property type="match status" value="1"/>
</dbReference>
<dbReference type="InterPro" id="IPR000873">
    <property type="entry name" value="AMP-dep_synth/lig_dom"/>
</dbReference>
<dbReference type="Gene3D" id="3.30.300.30">
    <property type="match status" value="1"/>
</dbReference>
<dbReference type="PANTHER" id="PTHR45398">
    <property type="match status" value="1"/>
</dbReference>
<dbReference type="EMBL" id="RXMA01000007">
    <property type="protein sequence ID" value="RTR21099.1"/>
    <property type="molecule type" value="Genomic_DNA"/>
</dbReference>
<feature type="domain" description="AMP-dependent synthetase/ligase" evidence="2">
    <location>
        <begin position="12"/>
        <end position="367"/>
    </location>
</feature>
<dbReference type="OrthoDB" id="9770470at2"/>
<reference evidence="4 5" key="1">
    <citation type="submission" date="2018-12" db="EMBL/GenBank/DDBJ databases">
        <authorList>
            <person name="Yang Y."/>
        </authorList>
    </citation>
    <scope>NUCLEOTIDE SEQUENCE [LARGE SCALE GENOMIC DNA]</scope>
    <source>
        <strain evidence="4 5">L-25-5w-1</strain>
    </source>
</reference>
<dbReference type="Proteomes" id="UP000277007">
    <property type="component" value="Unassembled WGS sequence"/>
</dbReference>
<dbReference type="InterPro" id="IPR042099">
    <property type="entry name" value="ANL_N_sf"/>
</dbReference>
<dbReference type="InterPro" id="IPR045851">
    <property type="entry name" value="AMP-bd_C_sf"/>
</dbReference>
<keyword evidence="5" id="KW-1185">Reference proteome</keyword>
<dbReference type="InterPro" id="IPR020845">
    <property type="entry name" value="AMP-binding_CS"/>
</dbReference>
<accession>A0A3S0HY72</accession>